<evidence type="ECO:0000313" key="5">
    <source>
        <dbReference type="Proteomes" id="UP001431656"/>
    </source>
</evidence>
<dbReference type="Pfam" id="PF00583">
    <property type="entry name" value="Acetyltransf_1"/>
    <property type="match status" value="1"/>
</dbReference>
<dbReference type="AlphaFoldDB" id="A0AAN0MHG9"/>
<dbReference type="EMBL" id="AP028056">
    <property type="protein sequence ID" value="BEH02624.1"/>
    <property type="molecule type" value="Genomic_DNA"/>
</dbReference>
<organism evidence="4 5">
    <name type="scientific">Brooklawnia propionicigenes</name>
    <dbReference type="NCBI Taxonomy" id="3041175"/>
    <lineage>
        <taxon>Bacteria</taxon>
        <taxon>Bacillati</taxon>
        <taxon>Actinomycetota</taxon>
        <taxon>Actinomycetes</taxon>
        <taxon>Propionibacteriales</taxon>
        <taxon>Propionibacteriaceae</taxon>
        <taxon>Brooklawnia</taxon>
    </lineage>
</organism>
<dbReference type="InterPro" id="IPR050832">
    <property type="entry name" value="Bact_Acetyltransf"/>
</dbReference>
<evidence type="ECO:0000259" key="3">
    <source>
        <dbReference type="PROSITE" id="PS51186"/>
    </source>
</evidence>
<feature type="domain" description="N-acetyltransferase" evidence="3">
    <location>
        <begin position="22"/>
        <end position="177"/>
    </location>
</feature>
<protein>
    <submittedName>
        <fullName evidence="4">GNAT family N-acetyltransferase</fullName>
    </submittedName>
</protein>
<dbReference type="InterPro" id="IPR016181">
    <property type="entry name" value="Acyl_CoA_acyltransferase"/>
</dbReference>
<dbReference type="GO" id="GO:0016747">
    <property type="term" value="F:acyltransferase activity, transferring groups other than amino-acyl groups"/>
    <property type="evidence" value="ECO:0007669"/>
    <property type="project" value="InterPro"/>
</dbReference>
<sequence>MGIHVTLSFRRAEAGAIPAAQQVYRRIIDYSGETVDFSRWHAENHPTPQEVADWVEAGNLYLAADADGGIVGAVMLDHEAPGGYEKPDWAIEAGPDEVLIVHVLGVSPDHRGKGVARFLLAGVIEVARQLGCRAIRLDTYVGNTPARALYARYGFTDLGRHTLHYEGIEVTEFHLFEYVL</sequence>
<evidence type="ECO:0000256" key="2">
    <source>
        <dbReference type="ARBA" id="ARBA00023315"/>
    </source>
</evidence>
<keyword evidence="5" id="KW-1185">Reference proteome</keyword>
<evidence type="ECO:0000256" key="1">
    <source>
        <dbReference type="ARBA" id="ARBA00022679"/>
    </source>
</evidence>
<gene>
    <name evidence="4" type="ORF">brsh051_19050</name>
</gene>
<dbReference type="CDD" id="cd04301">
    <property type="entry name" value="NAT_SF"/>
    <property type="match status" value="1"/>
</dbReference>
<reference evidence="4" key="1">
    <citation type="journal article" date="2024" name="Int. J. Syst. Evol. Microbiol.">
        <title>Brooklawnia propionicigenes sp. nov., a facultatively anaerobic, propionate-producing bacterium isolated from a methanogenic reactor treating waste from cattle farms.</title>
        <authorList>
            <person name="Akita Y."/>
            <person name="Ueki A."/>
            <person name="Tonouchi A."/>
            <person name="Sugawara Y."/>
            <person name="Honma S."/>
            <person name="Kaku N."/>
            <person name="Ueki K."/>
        </authorList>
    </citation>
    <scope>NUCLEOTIDE SEQUENCE</scope>
    <source>
        <strain evidence="4">SH051</strain>
    </source>
</reference>
<dbReference type="SUPFAM" id="SSF55729">
    <property type="entry name" value="Acyl-CoA N-acyltransferases (Nat)"/>
    <property type="match status" value="1"/>
</dbReference>
<dbReference type="InterPro" id="IPR000182">
    <property type="entry name" value="GNAT_dom"/>
</dbReference>
<accession>A0AAN0MHG9</accession>
<evidence type="ECO:0000313" key="4">
    <source>
        <dbReference type="EMBL" id="BEH02624.1"/>
    </source>
</evidence>
<dbReference type="PANTHER" id="PTHR43877">
    <property type="entry name" value="AMINOALKYLPHOSPHONATE N-ACETYLTRANSFERASE-RELATED-RELATED"/>
    <property type="match status" value="1"/>
</dbReference>
<name>A0AAN0MHG9_9ACTN</name>
<dbReference type="KEGG" id="broo:brsh051_19050"/>
<dbReference type="Gene3D" id="3.40.630.30">
    <property type="match status" value="1"/>
</dbReference>
<proteinExistence type="predicted"/>
<keyword evidence="2" id="KW-0012">Acyltransferase</keyword>
<keyword evidence="1" id="KW-0808">Transferase</keyword>
<dbReference type="Proteomes" id="UP001431656">
    <property type="component" value="Chromosome"/>
</dbReference>
<dbReference type="PROSITE" id="PS51186">
    <property type="entry name" value="GNAT"/>
    <property type="match status" value="1"/>
</dbReference>